<gene>
    <name evidence="2" type="ORF">LY89DRAFT_635836</name>
</gene>
<proteinExistence type="predicted"/>
<dbReference type="Proteomes" id="UP000070700">
    <property type="component" value="Unassembled WGS sequence"/>
</dbReference>
<evidence type="ECO:0000256" key="1">
    <source>
        <dbReference type="SAM" id="MobiDB-lite"/>
    </source>
</evidence>
<dbReference type="GeneID" id="28821186"/>
<dbReference type="STRING" id="149040.A0A194XTJ2"/>
<dbReference type="EMBL" id="KQ947405">
    <property type="protein sequence ID" value="KUJ23528.1"/>
    <property type="molecule type" value="Genomic_DNA"/>
</dbReference>
<evidence type="ECO:0000313" key="2">
    <source>
        <dbReference type="EMBL" id="KUJ23528.1"/>
    </source>
</evidence>
<feature type="compositionally biased region" description="Basic residues" evidence="1">
    <location>
        <begin position="56"/>
        <end position="70"/>
    </location>
</feature>
<dbReference type="OrthoDB" id="4167490at2759"/>
<feature type="region of interest" description="Disordered" evidence="1">
    <location>
        <begin position="1"/>
        <end position="70"/>
    </location>
</feature>
<protein>
    <submittedName>
        <fullName evidence="2">Uncharacterized protein</fullName>
    </submittedName>
</protein>
<evidence type="ECO:0000313" key="3">
    <source>
        <dbReference type="Proteomes" id="UP000070700"/>
    </source>
</evidence>
<feature type="compositionally biased region" description="Polar residues" evidence="1">
    <location>
        <begin position="44"/>
        <end position="53"/>
    </location>
</feature>
<keyword evidence="3" id="KW-1185">Reference proteome</keyword>
<dbReference type="InParanoid" id="A0A194XTJ2"/>
<feature type="compositionally biased region" description="Acidic residues" evidence="1">
    <location>
        <begin position="189"/>
        <end position="200"/>
    </location>
</feature>
<reference evidence="2 3" key="1">
    <citation type="submission" date="2015-10" db="EMBL/GenBank/DDBJ databases">
        <title>Full genome of DAOMC 229536 Phialocephala scopiformis, a fungal endophyte of spruce producing the potent anti-insectan compound rugulosin.</title>
        <authorList>
            <consortium name="DOE Joint Genome Institute"/>
            <person name="Walker A.K."/>
            <person name="Frasz S.L."/>
            <person name="Seifert K.A."/>
            <person name="Miller J.D."/>
            <person name="Mondo S.J."/>
            <person name="Labutti K."/>
            <person name="Lipzen A."/>
            <person name="Dockter R."/>
            <person name="Kennedy M."/>
            <person name="Grigoriev I.V."/>
            <person name="Spatafora J.W."/>
        </authorList>
    </citation>
    <scope>NUCLEOTIDE SEQUENCE [LARGE SCALE GENOMIC DNA]</scope>
    <source>
        <strain evidence="2 3">CBS 120377</strain>
    </source>
</reference>
<name>A0A194XTJ2_MOLSC</name>
<dbReference type="KEGG" id="psco:LY89DRAFT_635836"/>
<accession>A0A194XTJ2</accession>
<organism evidence="2 3">
    <name type="scientific">Mollisia scopiformis</name>
    <name type="common">Conifer needle endophyte fungus</name>
    <name type="synonym">Phialocephala scopiformis</name>
    <dbReference type="NCBI Taxonomy" id="149040"/>
    <lineage>
        <taxon>Eukaryota</taxon>
        <taxon>Fungi</taxon>
        <taxon>Dikarya</taxon>
        <taxon>Ascomycota</taxon>
        <taxon>Pezizomycotina</taxon>
        <taxon>Leotiomycetes</taxon>
        <taxon>Helotiales</taxon>
        <taxon>Mollisiaceae</taxon>
        <taxon>Mollisia</taxon>
    </lineage>
</organism>
<dbReference type="RefSeq" id="XP_018077883.1">
    <property type="nucleotide sequence ID" value="XM_018211460.1"/>
</dbReference>
<sequence length="407" mass="45180">MELTAIKVPGKKKRGNTKAAVATTNPLKRPSSGRPLKLLDPSDETQSSASSEPTSKKRKNRSLKSIKSRRKMSDLEKLPTEILEVIFLFCLNINLPNASPVIAGKLSSPIIYNKTLLAAFGPTWASSHGRKSIGLKDRGGDPVLQSAILRCRWATLPVMLNAKDMWIQRFATDKVFKPVWFVADNNPPSDDDDSSAEETDNPTKITAREHLDTDFQDFSDVVLNWEESDGCLLDYCHLGLNFDVADAIEIPSSLLSGPWNEDTLKYLFWLITSGASIDWCHTTSGEVGLEGLKKAITFGDSRAIVILVWVGMKVELNVNLMVYALRNAGGDKFAVITQLWMLNFPSVNNKGARIIEKEIADMMDEAQQEGDNEKYDLAVKISKSETLATILYSSEPNYGVMDFEARK</sequence>
<dbReference type="AlphaFoldDB" id="A0A194XTJ2"/>
<feature type="region of interest" description="Disordered" evidence="1">
    <location>
        <begin position="186"/>
        <end position="205"/>
    </location>
</feature>